<protein>
    <recommendedName>
        <fullName evidence="5">DUF4760 domain-containing protein</fullName>
    </recommendedName>
</protein>
<dbReference type="PATRIC" id="fig|935700.4.peg.2428"/>
<comment type="caution">
    <text evidence="3">The sequence shown here is derived from an EMBL/GenBank/DDBJ whole genome shotgun (WGS) entry which is preliminary data.</text>
</comment>
<evidence type="ECO:0008006" key="5">
    <source>
        <dbReference type="Google" id="ProtNLM"/>
    </source>
</evidence>
<evidence type="ECO:0000313" key="3">
    <source>
        <dbReference type="EMBL" id="KIT16086.1"/>
    </source>
</evidence>
<keyword evidence="4" id="KW-1185">Reference proteome</keyword>
<dbReference type="EMBL" id="JYFE01000041">
    <property type="protein sequence ID" value="KIT16086.1"/>
    <property type="molecule type" value="Genomic_DNA"/>
</dbReference>
<dbReference type="RefSeq" id="WP_052500931.1">
    <property type="nucleotide sequence ID" value="NZ_FZPF01000004.1"/>
</dbReference>
<evidence type="ECO:0000256" key="2">
    <source>
        <dbReference type="SAM" id="Phobius"/>
    </source>
</evidence>
<name>A0A0D1EGP5_9RHOB</name>
<keyword evidence="2" id="KW-1133">Transmembrane helix</keyword>
<gene>
    <name evidence="3" type="ORF">jaqu_23580</name>
</gene>
<proteinExistence type="predicted"/>
<keyword evidence="2" id="KW-0472">Membrane</keyword>
<dbReference type="STRING" id="935700.jaqu_23580"/>
<feature type="transmembrane region" description="Helical" evidence="2">
    <location>
        <begin position="12"/>
        <end position="32"/>
    </location>
</feature>
<sequence>MEPSTLAQLDPRIWQAVIAGTVVALGWVFNGWRTRRAERELRAEKLRDAHKAIYAEIRNVCATYWLEGEAEAHAAALIERMEAEPDFVPFIPAERHDRVYETILPQIDVLPRQTIDAIVAFYALIETIQWLSEDMRGERYSASGPKRRLAVYRDYIAMRARAFDYGQYVLRLILAFSEGGPAEADRVQAEFGSRPVSSPAEDRSSPAGSDTA</sequence>
<organism evidence="3 4">
    <name type="scientific">Jannaschia aquimarina</name>
    <dbReference type="NCBI Taxonomy" id="935700"/>
    <lineage>
        <taxon>Bacteria</taxon>
        <taxon>Pseudomonadati</taxon>
        <taxon>Pseudomonadota</taxon>
        <taxon>Alphaproteobacteria</taxon>
        <taxon>Rhodobacterales</taxon>
        <taxon>Roseobacteraceae</taxon>
        <taxon>Jannaschia</taxon>
    </lineage>
</organism>
<reference evidence="3 4" key="1">
    <citation type="submission" date="2015-02" db="EMBL/GenBank/DDBJ databases">
        <title>Genome Sequence of Jannaschia aquimarina DSM28248, a member of the Roseobacter clade.</title>
        <authorList>
            <person name="Voget S."/>
            <person name="Daniel R."/>
        </authorList>
    </citation>
    <scope>NUCLEOTIDE SEQUENCE [LARGE SCALE GENOMIC DNA]</scope>
    <source>
        <strain evidence="3 4">GSW-M26</strain>
    </source>
</reference>
<dbReference type="OrthoDB" id="7836441at2"/>
<dbReference type="Proteomes" id="UP000032232">
    <property type="component" value="Unassembled WGS sequence"/>
</dbReference>
<keyword evidence="2" id="KW-0812">Transmembrane</keyword>
<evidence type="ECO:0000256" key="1">
    <source>
        <dbReference type="SAM" id="MobiDB-lite"/>
    </source>
</evidence>
<evidence type="ECO:0000313" key="4">
    <source>
        <dbReference type="Proteomes" id="UP000032232"/>
    </source>
</evidence>
<dbReference type="AlphaFoldDB" id="A0A0D1EGP5"/>
<feature type="region of interest" description="Disordered" evidence="1">
    <location>
        <begin position="187"/>
        <end position="212"/>
    </location>
</feature>
<accession>A0A0D1EGP5</accession>